<proteinExistence type="predicted"/>
<feature type="non-terminal residue" evidence="1">
    <location>
        <position position="1"/>
    </location>
</feature>
<sequence length="154" mass="17678">TIQTIPAKSDCHNKYGNLADRWQAVFTTKRDIKVARRLLFDDNYSPNQITSFVTLQNPQASSVMPSPKKRDSFGDLGGKEFFEETINLENIPIDNQEQKPVSVEERRLTAKSPAPSPKFSKFSVKLKPVHHDHLQIVVPRPMNTPEAQLRFYER</sequence>
<dbReference type="Proteomes" id="UP000035740">
    <property type="component" value="Unassembled WGS sequence"/>
</dbReference>
<reference evidence="1 2" key="1">
    <citation type="journal article" date="2014" name="Nature">
        <title>The genome of the recently domesticated crop plant sugar beet (Beta vulgaris).</title>
        <authorList>
            <person name="Dohm J.C."/>
            <person name="Minoche A.E."/>
            <person name="Holtgrawe D."/>
            <person name="Capella-Gutierrez S."/>
            <person name="Zakrzewski F."/>
            <person name="Tafer H."/>
            <person name="Rupp O."/>
            <person name="Sorensen T.R."/>
            <person name="Stracke R."/>
            <person name="Reinhardt R."/>
            <person name="Goesmann A."/>
            <person name="Kraft T."/>
            <person name="Schulz B."/>
            <person name="Stadler P.F."/>
            <person name="Schmidt T."/>
            <person name="Gabaldon T."/>
            <person name="Lehrach H."/>
            <person name="Weisshaar B."/>
            <person name="Himmelbauer H."/>
        </authorList>
    </citation>
    <scope>NUCLEOTIDE SEQUENCE [LARGE SCALE GENOMIC DNA]</scope>
    <source>
        <tissue evidence="1">Taproot</tissue>
    </source>
</reference>
<evidence type="ECO:0000313" key="1">
    <source>
        <dbReference type="EMBL" id="KMS93490.1"/>
    </source>
</evidence>
<protein>
    <submittedName>
        <fullName evidence="1">Uncharacterized protein</fullName>
    </submittedName>
</protein>
<name>A0A0J8DRW2_BETVV</name>
<gene>
    <name evidence="1" type="ORF">BVRB_030950</name>
</gene>
<dbReference type="EMBL" id="KQ102191">
    <property type="protein sequence ID" value="KMS93490.1"/>
    <property type="molecule type" value="Genomic_DNA"/>
</dbReference>
<dbReference type="Gramene" id="KMS93490">
    <property type="protein sequence ID" value="KMS93490"/>
    <property type="gene ID" value="BVRB_030950"/>
</dbReference>
<accession>A0A0J8DRW2</accession>
<evidence type="ECO:0000313" key="2">
    <source>
        <dbReference type="Proteomes" id="UP000035740"/>
    </source>
</evidence>
<dbReference type="AlphaFoldDB" id="A0A0J8DRW2"/>
<organism evidence="1 2">
    <name type="scientific">Beta vulgaris subsp. vulgaris</name>
    <name type="common">Beet</name>
    <dbReference type="NCBI Taxonomy" id="3555"/>
    <lineage>
        <taxon>Eukaryota</taxon>
        <taxon>Viridiplantae</taxon>
        <taxon>Streptophyta</taxon>
        <taxon>Embryophyta</taxon>
        <taxon>Tracheophyta</taxon>
        <taxon>Spermatophyta</taxon>
        <taxon>Magnoliopsida</taxon>
        <taxon>eudicotyledons</taxon>
        <taxon>Gunneridae</taxon>
        <taxon>Pentapetalae</taxon>
        <taxon>Caryophyllales</taxon>
        <taxon>Chenopodiaceae</taxon>
        <taxon>Betoideae</taxon>
        <taxon>Beta</taxon>
    </lineage>
</organism>
<keyword evidence="2" id="KW-1185">Reference proteome</keyword>